<organism evidence="1 2">
    <name type="scientific">Eretmocerus hayati</name>
    <dbReference type="NCBI Taxonomy" id="131215"/>
    <lineage>
        <taxon>Eukaryota</taxon>
        <taxon>Metazoa</taxon>
        <taxon>Ecdysozoa</taxon>
        <taxon>Arthropoda</taxon>
        <taxon>Hexapoda</taxon>
        <taxon>Insecta</taxon>
        <taxon>Pterygota</taxon>
        <taxon>Neoptera</taxon>
        <taxon>Endopterygota</taxon>
        <taxon>Hymenoptera</taxon>
        <taxon>Apocrita</taxon>
        <taxon>Proctotrupomorpha</taxon>
        <taxon>Chalcidoidea</taxon>
        <taxon>Aphelinidae</taxon>
        <taxon>Aphelininae</taxon>
        <taxon>Eretmocerus</taxon>
    </lineage>
</organism>
<accession>A0ACC2P4R8</accession>
<proteinExistence type="predicted"/>
<keyword evidence="2" id="KW-1185">Reference proteome</keyword>
<gene>
    <name evidence="1" type="ORF">QAD02_014245</name>
</gene>
<comment type="caution">
    <text evidence="1">The sequence shown here is derived from an EMBL/GenBank/DDBJ whole genome shotgun (WGS) entry which is preliminary data.</text>
</comment>
<dbReference type="Proteomes" id="UP001239111">
    <property type="component" value="Chromosome 2"/>
</dbReference>
<dbReference type="EMBL" id="CM056742">
    <property type="protein sequence ID" value="KAJ8678458.1"/>
    <property type="molecule type" value="Genomic_DNA"/>
</dbReference>
<sequence>MSCRLHKSDGPRYTSPKLVPDLSWCDVVQVPWVCQATTRQSQTGPRPVLVRCRPGPDGLAGDATPRQSQTSPGPVLVRYCADLMGVSSHVAPVPKWSRTGLGAMSCRARGIGTRRCGSPKLVPDRSWCDIVQIPWEYRATLRQSVTGPGPVLVRCRANPTRVSGNDVPVPK</sequence>
<name>A0ACC2P4R8_9HYME</name>
<protein>
    <submittedName>
        <fullName evidence="1">Uncharacterized protein</fullName>
    </submittedName>
</protein>
<evidence type="ECO:0000313" key="1">
    <source>
        <dbReference type="EMBL" id="KAJ8678458.1"/>
    </source>
</evidence>
<evidence type="ECO:0000313" key="2">
    <source>
        <dbReference type="Proteomes" id="UP001239111"/>
    </source>
</evidence>
<reference evidence="1" key="1">
    <citation type="submission" date="2023-04" db="EMBL/GenBank/DDBJ databases">
        <title>A chromosome-level genome assembly of the parasitoid wasp Eretmocerus hayati.</title>
        <authorList>
            <person name="Zhong Y."/>
            <person name="Liu S."/>
            <person name="Liu Y."/>
        </authorList>
    </citation>
    <scope>NUCLEOTIDE SEQUENCE</scope>
    <source>
        <strain evidence="1">ZJU_SS_LIU_2023</strain>
    </source>
</reference>